<proteinExistence type="predicted"/>
<dbReference type="InterPro" id="IPR051043">
    <property type="entry name" value="Sulfatase_Mod_Factor_Kinase"/>
</dbReference>
<dbReference type="InterPro" id="IPR005532">
    <property type="entry name" value="SUMF_dom"/>
</dbReference>
<comment type="pathway">
    <text evidence="3">Amino-acid biosynthesis; ergothioneine biosynthesis.</text>
</comment>
<evidence type="ECO:0000313" key="6">
    <source>
        <dbReference type="EMBL" id="VAW60009.1"/>
    </source>
</evidence>
<evidence type="ECO:0000259" key="5">
    <source>
        <dbReference type="Pfam" id="PF12867"/>
    </source>
</evidence>
<dbReference type="Pfam" id="PF03781">
    <property type="entry name" value="FGE-sulfatase"/>
    <property type="match status" value="2"/>
</dbReference>
<reference evidence="6" key="1">
    <citation type="submission" date="2018-06" db="EMBL/GenBank/DDBJ databases">
        <authorList>
            <person name="Zhirakovskaya E."/>
        </authorList>
    </citation>
    <scope>NUCLEOTIDE SEQUENCE</scope>
</reference>
<protein>
    <recommendedName>
        <fullName evidence="7">Ergothioneine biosynthesis protein EgtB</fullName>
    </recommendedName>
</protein>
<keyword evidence="2" id="KW-0408">Iron</keyword>
<dbReference type="InterPro" id="IPR042095">
    <property type="entry name" value="SUMF_sf"/>
</dbReference>
<feature type="domain" description="Sulfatase-modifying factor enzyme-like" evidence="4">
    <location>
        <begin position="319"/>
        <end position="387"/>
    </location>
</feature>
<dbReference type="InterPro" id="IPR034660">
    <property type="entry name" value="DinB/YfiT-like"/>
</dbReference>
<dbReference type="EMBL" id="UOFH01000118">
    <property type="protein sequence ID" value="VAW60009.1"/>
    <property type="molecule type" value="Genomic_DNA"/>
</dbReference>
<dbReference type="InterPro" id="IPR024775">
    <property type="entry name" value="DinB-like"/>
</dbReference>
<sequence>MSTSLPTLIRLRGIQNQTRKLFSGMSDIEYRLQYHPDLSPAGWYLGHGLFIENYWLHEVIQNNTQFTNDKTLWFANHCSLAQRGPRLPKLDKLLNEIATQQDFNDLFLMEKTAPISDHLLFKDEYIENFIIQHYARHYESIFMVLNQIALKKHKRNKENTYIPQTPLSPQALIKNMTPIKKSSYSVGGEWPFSFDIELPSHSVQLNNFSIANTPVTNGQYLLFMLEGGYNKKHLWSDAGWQWCEKNTIQHPEYWQKNTQNQWHGVNHLGPYDLNINDAVYGINHYEATAFANWAGARLPHEHEWETAARLELIKCTTHVWEWCSNSFEYYPGFKAFPYDLDLQPKLNNQHFVLKGASQYTRPEIKRAAFRNAHLPHQRHIFAGLRLVFE</sequence>
<dbReference type="PANTHER" id="PTHR23150:SF36">
    <property type="entry name" value="HERCYNINE OXYGENASE"/>
    <property type="match status" value="1"/>
</dbReference>
<name>A0A3B0XEJ6_9ZZZZ</name>
<evidence type="ECO:0000256" key="1">
    <source>
        <dbReference type="ARBA" id="ARBA00023002"/>
    </source>
</evidence>
<evidence type="ECO:0000259" key="4">
    <source>
        <dbReference type="Pfam" id="PF03781"/>
    </source>
</evidence>
<evidence type="ECO:0000256" key="2">
    <source>
        <dbReference type="ARBA" id="ARBA00023004"/>
    </source>
</evidence>
<gene>
    <name evidence="6" type="ORF">MNBD_GAMMA08-2968</name>
</gene>
<dbReference type="PANTHER" id="PTHR23150">
    <property type="entry name" value="SULFATASE MODIFYING FACTOR 1, 2"/>
    <property type="match status" value="1"/>
</dbReference>
<dbReference type="SUPFAM" id="SSF56436">
    <property type="entry name" value="C-type lectin-like"/>
    <property type="match status" value="1"/>
</dbReference>
<organism evidence="6">
    <name type="scientific">hydrothermal vent metagenome</name>
    <dbReference type="NCBI Taxonomy" id="652676"/>
    <lineage>
        <taxon>unclassified sequences</taxon>
        <taxon>metagenomes</taxon>
        <taxon>ecological metagenomes</taxon>
    </lineage>
</organism>
<keyword evidence="1" id="KW-0560">Oxidoreductase</keyword>
<accession>A0A3B0XEJ6</accession>
<feature type="domain" description="DinB-like" evidence="5">
    <location>
        <begin position="12"/>
        <end position="139"/>
    </location>
</feature>
<dbReference type="InterPro" id="IPR016187">
    <property type="entry name" value="CTDL_fold"/>
</dbReference>
<evidence type="ECO:0000256" key="3">
    <source>
        <dbReference type="ARBA" id="ARBA00037882"/>
    </source>
</evidence>
<evidence type="ECO:0008006" key="7">
    <source>
        <dbReference type="Google" id="ProtNLM"/>
    </source>
</evidence>
<dbReference type="Pfam" id="PF12867">
    <property type="entry name" value="DinB_2"/>
    <property type="match status" value="1"/>
</dbReference>
<dbReference type="SUPFAM" id="SSF109854">
    <property type="entry name" value="DinB/YfiT-like putative metalloenzymes"/>
    <property type="match status" value="1"/>
</dbReference>
<feature type="domain" description="Sulfatase-modifying factor enzyme-like" evidence="4">
    <location>
        <begin position="179"/>
        <end position="310"/>
    </location>
</feature>
<dbReference type="Gene3D" id="3.90.1580.10">
    <property type="entry name" value="paralog of FGE (formylglycine-generating enzyme)"/>
    <property type="match status" value="2"/>
</dbReference>
<dbReference type="AlphaFoldDB" id="A0A3B0XEJ6"/>